<comment type="similarity">
    <text evidence="1">Belongs to the N(4)/N(6)-methyltransferase family.</text>
</comment>
<dbReference type="InterPro" id="IPR012263">
    <property type="entry name" value="M_m6A_EcoRV"/>
</dbReference>
<dbReference type="AlphaFoldDB" id="G4QCQ9"/>
<dbReference type="Gene3D" id="3.40.50.150">
    <property type="entry name" value="Vaccinia Virus protein VP39"/>
    <property type="match status" value="1"/>
</dbReference>
<dbReference type="Pfam" id="PF02086">
    <property type="entry name" value="MethyltransfD12"/>
    <property type="match status" value="1"/>
</dbReference>
<accession>G4QCQ9</accession>
<proteinExistence type="inferred from homology"/>
<keyword evidence="3 7" id="KW-0489">Methyltransferase</keyword>
<evidence type="ECO:0000256" key="4">
    <source>
        <dbReference type="ARBA" id="ARBA00022679"/>
    </source>
</evidence>
<keyword evidence="4 7" id="KW-0808">Transferase</keyword>
<dbReference type="GO" id="GO:0006298">
    <property type="term" value="P:mismatch repair"/>
    <property type="evidence" value="ECO:0007669"/>
    <property type="project" value="TreeGrafter"/>
</dbReference>
<organism evidence="7 8">
    <name type="scientific">Taylorella asinigenitalis (strain MCE3)</name>
    <dbReference type="NCBI Taxonomy" id="1008459"/>
    <lineage>
        <taxon>Bacteria</taxon>
        <taxon>Pseudomonadati</taxon>
        <taxon>Pseudomonadota</taxon>
        <taxon>Betaproteobacteria</taxon>
        <taxon>Burkholderiales</taxon>
        <taxon>Alcaligenaceae</taxon>
        <taxon>Taylorella</taxon>
    </lineage>
</organism>
<name>G4QCQ9_TAYAM</name>
<dbReference type="OrthoDB" id="9805629at2"/>
<keyword evidence="8" id="KW-1185">Reference proteome</keyword>
<dbReference type="InterPro" id="IPR029063">
    <property type="entry name" value="SAM-dependent_MTases_sf"/>
</dbReference>
<dbReference type="STRING" id="1008459.TASI_0414"/>
<keyword evidence="5" id="KW-0949">S-adenosyl-L-methionine</keyword>
<dbReference type="InterPro" id="IPR023095">
    <property type="entry name" value="Ade_MeTrfase_dom_2"/>
</dbReference>
<evidence type="ECO:0000313" key="8">
    <source>
        <dbReference type="Proteomes" id="UP000009284"/>
    </source>
</evidence>
<dbReference type="KEGG" id="tas:TASI_0414"/>
<evidence type="ECO:0000313" key="7">
    <source>
        <dbReference type="EMBL" id="AEP36189.1"/>
    </source>
</evidence>
<dbReference type="PANTHER" id="PTHR30481:SF4">
    <property type="entry name" value="SITE-SPECIFIC DNA-METHYLTRANSFERASE (ADENINE-SPECIFIC)"/>
    <property type="match status" value="1"/>
</dbReference>
<evidence type="ECO:0000256" key="2">
    <source>
        <dbReference type="ARBA" id="ARBA00011900"/>
    </source>
</evidence>
<evidence type="ECO:0000256" key="3">
    <source>
        <dbReference type="ARBA" id="ARBA00022603"/>
    </source>
</evidence>
<dbReference type="Gene3D" id="1.10.1020.10">
    <property type="entry name" value="Adenine-specific Methyltransferase, Domain 2"/>
    <property type="match status" value="1"/>
</dbReference>
<evidence type="ECO:0000256" key="5">
    <source>
        <dbReference type="ARBA" id="ARBA00022691"/>
    </source>
</evidence>
<dbReference type="GO" id="GO:0032259">
    <property type="term" value="P:methylation"/>
    <property type="evidence" value="ECO:0007669"/>
    <property type="project" value="UniProtKB-KW"/>
</dbReference>
<reference key="1">
    <citation type="submission" date="2011-09" db="EMBL/GenBank/DDBJ databases">
        <title>Genomic characterization of the Taylorella genus.</title>
        <authorList>
            <person name="Hebert L."/>
            <person name="Moumen B."/>
            <person name="Pons N."/>
            <person name="Duquesne F."/>
            <person name="Breuil M.-F."/>
            <person name="Goux D."/>
            <person name="Batto J.-M."/>
            <person name="Renault P."/>
            <person name="Laugier C."/>
            <person name="Petry S."/>
        </authorList>
    </citation>
    <scope>NUCLEOTIDE SEQUENCE</scope>
    <source>
        <strain>MCE3</strain>
    </source>
</reference>
<dbReference type="Proteomes" id="UP000009284">
    <property type="component" value="Chromosome"/>
</dbReference>
<dbReference type="PANTHER" id="PTHR30481">
    <property type="entry name" value="DNA ADENINE METHYLASE"/>
    <property type="match status" value="1"/>
</dbReference>
<dbReference type="GO" id="GO:1904047">
    <property type="term" value="F:S-adenosyl-L-methionine binding"/>
    <property type="evidence" value="ECO:0007669"/>
    <property type="project" value="TreeGrafter"/>
</dbReference>
<evidence type="ECO:0000256" key="1">
    <source>
        <dbReference type="ARBA" id="ARBA00006594"/>
    </source>
</evidence>
<dbReference type="eggNOG" id="COG0338">
    <property type="taxonomic scope" value="Bacteria"/>
</dbReference>
<dbReference type="PIRSF" id="PIRSF000398">
    <property type="entry name" value="M_m6A_EcoRV"/>
    <property type="match status" value="1"/>
</dbReference>
<dbReference type="SUPFAM" id="SSF53335">
    <property type="entry name" value="S-adenosyl-L-methionine-dependent methyltransferases"/>
    <property type="match status" value="1"/>
</dbReference>
<dbReference type="PRINTS" id="PR00505">
    <property type="entry name" value="D12N6MTFRASE"/>
</dbReference>
<comment type="catalytic activity">
    <reaction evidence="6">
        <text>a 2'-deoxyadenosine in DNA + S-adenosyl-L-methionine = an N(6)-methyl-2'-deoxyadenosine in DNA + S-adenosyl-L-homocysteine + H(+)</text>
        <dbReference type="Rhea" id="RHEA:15197"/>
        <dbReference type="Rhea" id="RHEA-COMP:12418"/>
        <dbReference type="Rhea" id="RHEA-COMP:12419"/>
        <dbReference type="ChEBI" id="CHEBI:15378"/>
        <dbReference type="ChEBI" id="CHEBI:57856"/>
        <dbReference type="ChEBI" id="CHEBI:59789"/>
        <dbReference type="ChEBI" id="CHEBI:90615"/>
        <dbReference type="ChEBI" id="CHEBI:90616"/>
        <dbReference type="EC" id="2.1.1.72"/>
    </reaction>
</comment>
<dbReference type="HOGENOM" id="CLU_063430_1_2_4"/>
<dbReference type="EMBL" id="CP003059">
    <property type="protein sequence ID" value="AEP36189.1"/>
    <property type="molecule type" value="Genomic_DNA"/>
</dbReference>
<dbReference type="GO" id="GO:0043565">
    <property type="term" value="F:sequence-specific DNA binding"/>
    <property type="evidence" value="ECO:0007669"/>
    <property type="project" value="TreeGrafter"/>
</dbReference>
<sequence length="225" mass="26418">MLRRVFCGGGSIFFLKPLANVNVINDLNGELINLYKIVKHHKDELLKQFDFELYSRQRFKEFISMDKSHLTDIQRAAIFMLVQHMSYRARIPAQTFNTSKCERAVRPIETFEEKINQATKKLRTAVIENKSWEKCIEIYDTEKTFFFCDPPYLDLTGYGVGFGVDQYELMSTLAKTMKGKIMITINDTPKIREIFDGLNFREVEIKYSIALKEHKKSRELIITNY</sequence>
<reference evidence="7 8" key="2">
    <citation type="journal article" date="2012" name="PLoS ONE">
        <title>Genomic characterization of the taylorella genus.</title>
        <authorList>
            <person name="Hebert L."/>
            <person name="Moumen B."/>
            <person name="Pons N."/>
            <person name="Duquesne F."/>
            <person name="Breuil M.F."/>
            <person name="Goux D."/>
            <person name="Batto J.M."/>
            <person name="Laugier C."/>
            <person name="Renault P."/>
            <person name="Petry S."/>
        </authorList>
    </citation>
    <scope>NUCLEOTIDE SEQUENCE [LARGE SCALE GENOMIC DNA]</scope>
    <source>
        <strain evidence="7 8">MCE3</strain>
    </source>
</reference>
<evidence type="ECO:0000256" key="6">
    <source>
        <dbReference type="ARBA" id="ARBA00047942"/>
    </source>
</evidence>
<gene>
    <name evidence="7" type="ordered locus">TASI_0414</name>
</gene>
<dbReference type="REBASE" id="40694">
    <property type="entry name" value="M.TasMCE3ORF412P"/>
</dbReference>
<dbReference type="EC" id="2.1.1.72" evidence="2"/>
<dbReference type="GO" id="GO:0009307">
    <property type="term" value="P:DNA restriction-modification system"/>
    <property type="evidence" value="ECO:0007669"/>
    <property type="project" value="InterPro"/>
</dbReference>
<protein>
    <recommendedName>
        <fullName evidence="2">site-specific DNA-methyltransferase (adenine-specific)</fullName>
        <ecNumber evidence="2">2.1.1.72</ecNumber>
    </recommendedName>
</protein>
<dbReference type="InterPro" id="IPR012327">
    <property type="entry name" value="MeTrfase_D12"/>
</dbReference>
<dbReference type="GO" id="GO:0009007">
    <property type="term" value="F:site-specific DNA-methyltransferase (adenine-specific) activity"/>
    <property type="evidence" value="ECO:0007669"/>
    <property type="project" value="UniProtKB-EC"/>
</dbReference>